<dbReference type="RefSeq" id="YP_010648390.1">
    <property type="nucleotide sequence ID" value="NC_070758.1"/>
</dbReference>
<dbReference type="KEGG" id="vg:77923829"/>
<evidence type="ECO:0000313" key="2">
    <source>
        <dbReference type="Proteomes" id="UP000828797"/>
    </source>
</evidence>
<dbReference type="GeneID" id="77923829"/>
<name>A0AAE8BMB5_9CAUD</name>
<keyword evidence="2" id="KW-1185">Reference proteome</keyword>
<proteinExistence type="predicted"/>
<dbReference type="GeneID" id="77923873"/>
<sequence>MWTENKGRKRAPFKKGTLIDVEYRNGNILQGIPCGGPDANDWSVTGHPGDIVKYKLSGDTNE</sequence>
<dbReference type="EMBL" id="MZ592920">
    <property type="protein sequence ID" value="QYW05846.1"/>
    <property type="molecule type" value="Genomic_DNA"/>
</dbReference>
<dbReference type="KEGG" id="vg:77923873"/>
<evidence type="ECO:0000313" key="1">
    <source>
        <dbReference type="EMBL" id="QYW05846.1"/>
    </source>
</evidence>
<dbReference type="EMBL" id="MZ592920">
    <property type="protein sequence ID" value="QYW05802.1"/>
    <property type="molecule type" value="Genomic_DNA"/>
</dbReference>
<reference evidence="1" key="1">
    <citation type="submission" date="2021-07" db="EMBL/GenBank/DDBJ databases">
        <authorList>
            <person name="Wang J."/>
            <person name="Yang M."/>
        </authorList>
    </citation>
    <scope>NUCLEOTIDE SEQUENCE</scope>
</reference>
<dbReference type="RefSeq" id="YP_010648434.1">
    <property type="nucleotide sequence ID" value="NC_070758.1"/>
</dbReference>
<accession>A0AAE8BMB5</accession>
<dbReference type="Proteomes" id="UP000828797">
    <property type="component" value="Segment"/>
</dbReference>
<protein>
    <submittedName>
        <fullName evidence="1">Uncharacterized protein</fullName>
    </submittedName>
</protein>
<organism evidence="1 2">
    <name type="scientific">Vibrio phage vB_VpaP_G1</name>
    <dbReference type="NCBI Taxonomy" id="2862773"/>
    <lineage>
        <taxon>Viruses</taxon>
        <taxon>Duplodnaviria</taxon>
        <taxon>Heunggongvirae</taxon>
        <taxon>Uroviricota</taxon>
        <taxon>Caudoviricetes</taxon>
        <taxon>Autographivirales</taxon>
        <taxon>Youngvirus</taxon>
        <taxon>Youngvirus G1</taxon>
    </lineage>
</organism>